<organism evidence="1 2">
    <name type="scientific">Ensete ventricosum</name>
    <name type="common">Abyssinian banana</name>
    <name type="synonym">Musa ensete</name>
    <dbReference type="NCBI Taxonomy" id="4639"/>
    <lineage>
        <taxon>Eukaryota</taxon>
        <taxon>Viridiplantae</taxon>
        <taxon>Streptophyta</taxon>
        <taxon>Embryophyta</taxon>
        <taxon>Tracheophyta</taxon>
        <taxon>Spermatophyta</taxon>
        <taxon>Magnoliopsida</taxon>
        <taxon>Liliopsida</taxon>
        <taxon>Zingiberales</taxon>
        <taxon>Musaceae</taxon>
        <taxon>Ensete</taxon>
    </lineage>
</organism>
<reference evidence="2" key="1">
    <citation type="journal article" date="2014" name="Agronomy (Basel)">
        <title>A Draft Genome Sequence for Ensete ventricosum, the Drought-Tolerant Tree Against Hunger.</title>
        <authorList>
            <person name="Harrison J."/>
            <person name="Moore K.A."/>
            <person name="Paszkiewicz K."/>
            <person name="Jones T."/>
            <person name="Grant M."/>
            <person name="Ambacheew D."/>
            <person name="Muzemil S."/>
            <person name="Studholme D.J."/>
        </authorList>
    </citation>
    <scope>NUCLEOTIDE SEQUENCE [LARGE SCALE GENOMIC DNA]</scope>
</reference>
<sequence>MAMMSKTRDLIEGLVRDKSFKWALSRRASFEDEYEEMGRSPSGRRKWISDLSSVANVIVGRCSQYVPLQMVDKERTAGVEAFSRIAPAIPTISDVITCFNLFDKLTNSTGGRLTFAIYEKYLAALDRYGQHEPG</sequence>
<dbReference type="AlphaFoldDB" id="A0A426ZCS4"/>
<proteinExistence type="predicted"/>
<evidence type="ECO:0000313" key="2">
    <source>
        <dbReference type="Proteomes" id="UP000287651"/>
    </source>
</evidence>
<dbReference type="Proteomes" id="UP000287651">
    <property type="component" value="Unassembled WGS sequence"/>
</dbReference>
<evidence type="ECO:0000313" key="1">
    <source>
        <dbReference type="EMBL" id="RRT61759.1"/>
    </source>
</evidence>
<name>A0A426ZCS4_ENSVE</name>
<dbReference type="PANTHER" id="PTHR31860:SF6">
    <property type="entry name" value="HEAT-INDUCIBLE TRANSCRIPTION REPRESSOR (DUF639)"/>
    <property type="match status" value="1"/>
</dbReference>
<dbReference type="EMBL" id="AMZH03007257">
    <property type="protein sequence ID" value="RRT61759.1"/>
    <property type="molecule type" value="Genomic_DNA"/>
</dbReference>
<accession>A0A426ZCS4</accession>
<dbReference type="PANTHER" id="PTHR31860">
    <property type="entry name" value="HEAT-INDUCIBLE TRANSCRIPTION REPRESSOR (DUF639)-RELATED"/>
    <property type="match status" value="1"/>
</dbReference>
<gene>
    <name evidence="1" type="ORF">B296_00017492</name>
</gene>
<comment type="caution">
    <text evidence="1">The sequence shown here is derived from an EMBL/GenBank/DDBJ whole genome shotgun (WGS) entry which is preliminary data.</text>
</comment>
<protein>
    <submittedName>
        <fullName evidence="1">Uncharacterized protein</fullName>
    </submittedName>
</protein>